<dbReference type="KEGG" id="mee:DA075_10390"/>
<name>A0A2R4WIA9_9HYPH</name>
<keyword evidence="2" id="KW-1185">Reference proteome</keyword>
<evidence type="ECO:0000313" key="1">
    <source>
        <dbReference type="EMBL" id="AWB21269.1"/>
    </source>
</evidence>
<organism evidence="1 2">
    <name type="scientific">Methylobacterium currus</name>
    <dbReference type="NCBI Taxonomy" id="2051553"/>
    <lineage>
        <taxon>Bacteria</taxon>
        <taxon>Pseudomonadati</taxon>
        <taxon>Pseudomonadota</taxon>
        <taxon>Alphaproteobacteria</taxon>
        <taxon>Hyphomicrobiales</taxon>
        <taxon>Methylobacteriaceae</taxon>
        <taxon>Methylobacterium</taxon>
    </lineage>
</organism>
<dbReference type="EMBL" id="CP028843">
    <property type="protein sequence ID" value="AWB21269.1"/>
    <property type="molecule type" value="Genomic_DNA"/>
</dbReference>
<dbReference type="Proteomes" id="UP000244755">
    <property type="component" value="Chromosome 1"/>
</dbReference>
<accession>A0A2R4WIA9</accession>
<proteinExistence type="predicted"/>
<dbReference type="AlphaFoldDB" id="A0A2R4WIA9"/>
<reference evidence="1 2" key="1">
    <citation type="submission" date="2018-04" db="EMBL/GenBank/DDBJ databases">
        <title>Methylobacterium sp. PR1016A genome.</title>
        <authorList>
            <person name="Park W."/>
        </authorList>
    </citation>
    <scope>NUCLEOTIDE SEQUENCE [LARGE SCALE GENOMIC DNA]</scope>
    <source>
        <strain evidence="1 2">PR1016A</strain>
    </source>
</reference>
<evidence type="ECO:0000313" key="2">
    <source>
        <dbReference type="Proteomes" id="UP000244755"/>
    </source>
</evidence>
<dbReference type="RefSeq" id="WP_099953145.1">
    <property type="nucleotide sequence ID" value="NZ_CP028843.1"/>
</dbReference>
<sequence length="72" mass="7931">MDNLDDRVTVYGTQGDEDILAIAVDGRCLVTMTNSEDEISQSTRLEWGQALAFGEWLIAQAVRRGVTTPSRS</sequence>
<gene>
    <name evidence="1" type="ORF">DA075_10390</name>
</gene>
<protein>
    <submittedName>
        <fullName evidence="1">Uncharacterized protein</fullName>
    </submittedName>
</protein>